<dbReference type="Pfam" id="PF00664">
    <property type="entry name" value="ABC_membrane"/>
    <property type="match status" value="1"/>
</dbReference>
<dbReference type="GO" id="GO:0016887">
    <property type="term" value="F:ATP hydrolysis activity"/>
    <property type="evidence" value="ECO:0007669"/>
    <property type="project" value="InterPro"/>
</dbReference>
<dbReference type="Gene3D" id="1.20.1560.10">
    <property type="entry name" value="ABC transporter type 1, transmembrane domain"/>
    <property type="match status" value="1"/>
</dbReference>
<dbReference type="GO" id="GO:0005524">
    <property type="term" value="F:ATP binding"/>
    <property type="evidence" value="ECO:0007669"/>
    <property type="project" value="UniProtKB-KW"/>
</dbReference>
<evidence type="ECO:0000256" key="9">
    <source>
        <dbReference type="SAM" id="Phobius"/>
    </source>
</evidence>
<evidence type="ECO:0000256" key="5">
    <source>
        <dbReference type="ARBA" id="ARBA00022741"/>
    </source>
</evidence>
<dbReference type="GO" id="GO:0005886">
    <property type="term" value="C:plasma membrane"/>
    <property type="evidence" value="ECO:0007669"/>
    <property type="project" value="UniProtKB-SubCell"/>
</dbReference>
<evidence type="ECO:0000256" key="8">
    <source>
        <dbReference type="ARBA" id="ARBA00023136"/>
    </source>
</evidence>
<feature type="transmembrane region" description="Helical" evidence="9">
    <location>
        <begin position="160"/>
        <end position="180"/>
    </location>
</feature>
<feature type="transmembrane region" description="Helical" evidence="9">
    <location>
        <begin position="57"/>
        <end position="78"/>
    </location>
</feature>
<dbReference type="STRING" id="167542.P9515_10371"/>
<dbReference type="eggNOG" id="COG1132">
    <property type="taxonomic scope" value="Bacteria"/>
</dbReference>
<evidence type="ECO:0000313" key="13">
    <source>
        <dbReference type="Proteomes" id="UP000001589"/>
    </source>
</evidence>
<dbReference type="GO" id="GO:0015421">
    <property type="term" value="F:ABC-type oligopeptide transporter activity"/>
    <property type="evidence" value="ECO:0007669"/>
    <property type="project" value="TreeGrafter"/>
</dbReference>
<dbReference type="Proteomes" id="UP000001589">
    <property type="component" value="Chromosome"/>
</dbReference>
<dbReference type="FunFam" id="3.40.50.300:FF:000221">
    <property type="entry name" value="Multidrug ABC transporter ATP-binding protein"/>
    <property type="match status" value="1"/>
</dbReference>
<dbReference type="SMART" id="SM00382">
    <property type="entry name" value="AAA"/>
    <property type="match status" value="1"/>
</dbReference>
<dbReference type="InterPro" id="IPR003439">
    <property type="entry name" value="ABC_transporter-like_ATP-bd"/>
</dbReference>
<dbReference type="InterPro" id="IPR011527">
    <property type="entry name" value="ABC1_TM_dom"/>
</dbReference>
<dbReference type="PROSITE" id="PS50929">
    <property type="entry name" value="ABC_TM1F"/>
    <property type="match status" value="1"/>
</dbReference>
<proteinExistence type="predicted"/>
<dbReference type="GeneID" id="60200716"/>
<dbReference type="Pfam" id="PF00005">
    <property type="entry name" value="ABC_tran"/>
    <property type="match status" value="1"/>
</dbReference>
<dbReference type="CDD" id="cd18541">
    <property type="entry name" value="ABC_6TM_TmrB_like"/>
    <property type="match status" value="1"/>
</dbReference>
<dbReference type="SUPFAM" id="SSF90123">
    <property type="entry name" value="ABC transporter transmembrane region"/>
    <property type="match status" value="1"/>
</dbReference>
<evidence type="ECO:0000259" key="11">
    <source>
        <dbReference type="PROSITE" id="PS50929"/>
    </source>
</evidence>
<dbReference type="SUPFAM" id="SSF52540">
    <property type="entry name" value="P-loop containing nucleoside triphosphate hydrolases"/>
    <property type="match status" value="1"/>
</dbReference>
<protein>
    <submittedName>
        <fullName evidence="12">ABC transporter, multidrug efflux family</fullName>
    </submittedName>
</protein>
<keyword evidence="7 9" id="KW-1133">Transmembrane helix</keyword>
<dbReference type="Gene3D" id="3.40.50.300">
    <property type="entry name" value="P-loop containing nucleotide triphosphate hydrolases"/>
    <property type="match status" value="1"/>
</dbReference>
<dbReference type="EMBL" id="CP000552">
    <property type="protein sequence ID" value="ABM72244.1"/>
    <property type="molecule type" value="Genomic_DNA"/>
</dbReference>
<comment type="subcellular location">
    <subcellularLocation>
        <location evidence="1">Cell membrane</location>
        <topology evidence="1">Multi-pass membrane protein</topology>
    </subcellularLocation>
</comment>
<evidence type="ECO:0000256" key="2">
    <source>
        <dbReference type="ARBA" id="ARBA00022448"/>
    </source>
</evidence>
<evidence type="ECO:0000256" key="6">
    <source>
        <dbReference type="ARBA" id="ARBA00022840"/>
    </source>
</evidence>
<evidence type="ECO:0000313" key="12">
    <source>
        <dbReference type="EMBL" id="ABM72244.1"/>
    </source>
</evidence>
<dbReference type="InterPro" id="IPR027417">
    <property type="entry name" value="P-loop_NTPase"/>
</dbReference>
<name>A2BWT3_PROM5</name>
<dbReference type="AlphaFoldDB" id="A2BWT3"/>
<dbReference type="InterPro" id="IPR036640">
    <property type="entry name" value="ABC1_TM_sf"/>
</dbReference>
<dbReference type="OrthoDB" id="544620at2"/>
<dbReference type="InterPro" id="IPR039421">
    <property type="entry name" value="Type_1_exporter"/>
</dbReference>
<keyword evidence="3" id="KW-1003">Cell membrane</keyword>
<feature type="domain" description="ABC transmembrane type-1" evidence="11">
    <location>
        <begin position="23"/>
        <end position="303"/>
    </location>
</feature>
<dbReference type="PANTHER" id="PTHR43394">
    <property type="entry name" value="ATP-DEPENDENT PERMEASE MDL1, MITOCHONDRIAL"/>
    <property type="match status" value="1"/>
</dbReference>
<keyword evidence="4 9" id="KW-0812">Transmembrane</keyword>
<keyword evidence="5" id="KW-0547">Nucleotide-binding</keyword>
<dbReference type="RefSeq" id="WP_011820345.1">
    <property type="nucleotide sequence ID" value="NC_008817.1"/>
</dbReference>
<sequence length="581" mass="64615">MKNLKLKVIIKYLKPYKKEFLYGGIALLAVNILSVLIPLEVKNIIDQLKDGFSPNFIISKSLWLMFLATCMGLIRLFSRQIVFGIGRKVEVNLRQKLFDHLITQDPDWIQKKGSGDLISRATSDVENIRRLLGFTVLSLCNIVLAYSLTIPSMLSINKTLTVSALMIFPLILVMVSLFGGRMVSQRKIQQESLSKLSDLIQEDLSGISAIKIYAQEDVEKKEFNNYNRIYRDSAIKLARTASTLFPLLQGISSISLLILLGLGTSQLENGFITIGGLVALILFVERLVFPTALLGFTLNTFQLGQVSIDRVEEIFQNTPKIVDKPKAKFIKKKVNGFIEAKDLKIRYEDSKFNSLNGLNFKIKPGELVAIVGPVGCGKTTLTKSLGRTIEVPDGQLFLDSVDIKDIKLTDLRKHISIVPQEAFLFTSTISENLKFGEPTASKLRVKKSAVNAGLIDDINSFPEGFKTIVGERGITLSGGQRQRTALGRALLVDASVVVLDDALASVDNKTAAKIIEEMRENKSKTILMISHQLSVAATCDRVLVMDKGEIVQEGIHKDLIKRKGLYKKLWEREIATNKIVS</sequence>
<evidence type="ECO:0000256" key="7">
    <source>
        <dbReference type="ARBA" id="ARBA00022989"/>
    </source>
</evidence>
<evidence type="ECO:0000256" key="1">
    <source>
        <dbReference type="ARBA" id="ARBA00004651"/>
    </source>
</evidence>
<dbReference type="HOGENOM" id="CLU_000604_84_3_3"/>
<dbReference type="KEGG" id="pmc:P9515_10371"/>
<feature type="transmembrane region" description="Helical" evidence="9">
    <location>
        <begin position="270"/>
        <end position="289"/>
    </location>
</feature>
<dbReference type="InterPro" id="IPR003593">
    <property type="entry name" value="AAA+_ATPase"/>
</dbReference>
<evidence type="ECO:0000256" key="4">
    <source>
        <dbReference type="ARBA" id="ARBA00022692"/>
    </source>
</evidence>
<evidence type="ECO:0000259" key="10">
    <source>
        <dbReference type="PROSITE" id="PS50893"/>
    </source>
</evidence>
<feature type="transmembrane region" description="Helical" evidence="9">
    <location>
        <begin position="244"/>
        <end position="264"/>
    </location>
</feature>
<dbReference type="PROSITE" id="PS50893">
    <property type="entry name" value="ABC_TRANSPORTER_2"/>
    <property type="match status" value="1"/>
</dbReference>
<dbReference type="PANTHER" id="PTHR43394:SF1">
    <property type="entry name" value="ATP-BINDING CASSETTE SUB-FAMILY B MEMBER 10, MITOCHONDRIAL"/>
    <property type="match status" value="1"/>
</dbReference>
<feature type="domain" description="ABC transporter" evidence="10">
    <location>
        <begin position="338"/>
        <end position="572"/>
    </location>
</feature>
<organism evidence="12 13">
    <name type="scientific">Prochlorococcus marinus (strain MIT 9515)</name>
    <dbReference type="NCBI Taxonomy" id="167542"/>
    <lineage>
        <taxon>Bacteria</taxon>
        <taxon>Bacillati</taxon>
        <taxon>Cyanobacteriota</taxon>
        <taxon>Cyanophyceae</taxon>
        <taxon>Synechococcales</taxon>
        <taxon>Prochlorococcaceae</taxon>
        <taxon>Prochlorococcus</taxon>
    </lineage>
</organism>
<reference evidence="12 13" key="1">
    <citation type="journal article" date="2007" name="PLoS Genet.">
        <title>Patterns and implications of gene gain and loss in the evolution of Prochlorococcus.</title>
        <authorList>
            <person name="Kettler G.C."/>
            <person name="Martiny A.C."/>
            <person name="Huang K."/>
            <person name="Zucker J."/>
            <person name="Coleman M.L."/>
            <person name="Rodrigue S."/>
            <person name="Chen F."/>
            <person name="Lapidus A."/>
            <person name="Ferriera S."/>
            <person name="Johnson J."/>
            <person name="Steglich C."/>
            <person name="Church G.M."/>
            <person name="Richardson P."/>
            <person name="Chisholm S.W."/>
        </authorList>
    </citation>
    <scope>NUCLEOTIDE SEQUENCE [LARGE SCALE GENOMIC DNA]</scope>
    <source>
        <strain evidence="12 13">MIT 9515</strain>
    </source>
</reference>
<accession>A2BWT3</accession>
<gene>
    <name evidence="12" type="ordered locus">P9515_10371</name>
</gene>
<evidence type="ECO:0000256" key="3">
    <source>
        <dbReference type="ARBA" id="ARBA00022475"/>
    </source>
</evidence>
<keyword evidence="2" id="KW-0813">Transport</keyword>
<keyword evidence="6" id="KW-0067">ATP-binding</keyword>
<feature type="transmembrane region" description="Helical" evidence="9">
    <location>
        <begin position="20"/>
        <end position="37"/>
    </location>
</feature>
<keyword evidence="8 9" id="KW-0472">Membrane</keyword>
<feature type="transmembrane region" description="Helical" evidence="9">
    <location>
        <begin position="131"/>
        <end position="154"/>
    </location>
</feature>